<proteinExistence type="predicted"/>
<dbReference type="EMBL" id="BLLA01000001">
    <property type="protein sequence ID" value="GFG96268.1"/>
    <property type="molecule type" value="Genomic_DNA"/>
</dbReference>
<dbReference type="Proteomes" id="UP000465301">
    <property type="component" value="Unassembled WGS sequence"/>
</dbReference>
<organism evidence="1 2">
    <name type="scientific">Mycobacterium timonense</name>
    <dbReference type="NCBI Taxonomy" id="701043"/>
    <lineage>
        <taxon>Bacteria</taxon>
        <taxon>Bacillati</taxon>
        <taxon>Actinomycetota</taxon>
        <taxon>Actinomycetes</taxon>
        <taxon>Mycobacteriales</taxon>
        <taxon>Mycobacteriaceae</taxon>
        <taxon>Mycobacterium</taxon>
        <taxon>Mycobacterium avium complex (MAC)</taxon>
    </lineage>
</organism>
<dbReference type="AlphaFoldDB" id="A0A7I9Z5X4"/>
<accession>A0A7I9Z5X4</accession>
<comment type="caution">
    <text evidence="1">The sequence shown here is derived from an EMBL/GenBank/DDBJ whole genome shotgun (WGS) entry which is preliminary data.</text>
</comment>
<name>A0A7I9Z5X4_9MYCO</name>
<gene>
    <name evidence="1" type="ORF">MTIM_21470</name>
</gene>
<evidence type="ECO:0000313" key="2">
    <source>
        <dbReference type="Proteomes" id="UP000465301"/>
    </source>
</evidence>
<sequence>MSRTACWHTRYPRSTLRPLGSLPLMEQALARALVAMDPVPLSVVHGIVSDDWLTADQTHFDVRFPQLTFSV</sequence>
<evidence type="ECO:0000313" key="1">
    <source>
        <dbReference type="EMBL" id="GFG96268.1"/>
    </source>
</evidence>
<keyword evidence="2" id="KW-1185">Reference proteome</keyword>
<reference evidence="1 2" key="1">
    <citation type="journal article" date="2019" name="Emerg. Microbes Infect.">
        <title>Comprehensive subspecies identification of 175 nontuberculous mycobacteria species based on 7547 genomic profiles.</title>
        <authorList>
            <person name="Matsumoto Y."/>
            <person name="Kinjo T."/>
            <person name="Motooka D."/>
            <person name="Nabeya D."/>
            <person name="Jung N."/>
            <person name="Uechi K."/>
            <person name="Horii T."/>
            <person name="Iida T."/>
            <person name="Fujita J."/>
            <person name="Nakamura S."/>
        </authorList>
    </citation>
    <scope>NUCLEOTIDE SEQUENCE [LARGE SCALE GENOMIC DNA]</scope>
    <source>
        <strain evidence="1 2">JCM 30726</strain>
    </source>
</reference>
<protein>
    <submittedName>
        <fullName evidence="1">Uncharacterized protein</fullName>
    </submittedName>
</protein>